<dbReference type="PANTHER" id="PTHR43019">
    <property type="entry name" value="SERINE ENDOPROTEASE DEGS"/>
    <property type="match status" value="1"/>
</dbReference>
<keyword evidence="1" id="KW-0732">Signal</keyword>
<dbReference type="RefSeq" id="WP_271926115.1">
    <property type="nucleotide sequence ID" value="NZ_JAQNDO010000001.1"/>
</dbReference>
<keyword evidence="2" id="KW-0378">Hydrolase</keyword>
<comment type="caution">
    <text evidence="2">The sequence shown here is derived from an EMBL/GenBank/DDBJ whole genome shotgun (WGS) entry which is preliminary data.</text>
</comment>
<dbReference type="Gene3D" id="2.40.10.120">
    <property type="match status" value="1"/>
</dbReference>
<evidence type="ECO:0000313" key="2">
    <source>
        <dbReference type="EMBL" id="MDC0747594.1"/>
    </source>
</evidence>
<accession>A0ABT5F1X0</accession>
<feature type="signal peptide" evidence="1">
    <location>
        <begin position="1"/>
        <end position="21"/>
    </location>
</feature>
<gene>
    <name evidence="2" type="ORF">POL67_40050</name>
</gene>
<evidence type="ECO:0000313" key="3">
    <source>
        <dbReference type="Proteomes" id="UP001221411"/>
    </source>
</evidence>
<dbReference type="PRINTS" id="PR00834">
    <property type="entry name" value="PROTEASES2C"/>
</dbReference>
<dbReference type="Pfam" id="PF13365">
    <property type="entry name" value="Trypsin_2"/>
    <property type="match status" value="1"/>
</dbReference>
<dbReference type="Proteomes" id="UP001221411">
    <property type="component" value="Unassembled WGS sequence"/>
</dbReference>
<protein>
    <submittedName>
        <fullName evidence="2">Serine protease</fullName>
    </submittedName>
</protein>
<dbReference type="InterPro" id="IPR001940">
    <property type="entry name" value="Peptidase_S1C"/>
</dbReference>
<dbReference type="InterPro" id="IPR009003">
    <property type="entry name" value="Peptidase_S1_PA"/>
</dbReference>
<dbReference type="GO" id="GO:0006508">
    <property type="term" value="P:proteolysis"/>
    <property type="evidence" value="ECO:0007669"/>
    <property type="project" value="UniProtKB-KW"/>
</dbReference>
<dbReference type="PANTHER" id="PTHR43019:SF23">
    <property type="entry name" value="PROTEASE DO-LIKE 5, CHLOROPLASTIC"/>
    <property type="match status" value="1"/>
</dbReference>
<keyword evidence="2" id="KW-0645">Protease</keyword>
<sequence length="412" mass="43806">MTEPASLLPAPVLLAATAPPAAVVAAPAEPAIPAESGTCGKAGLERVADAARRGTVRITTHTAWGAGFLLDDTHVVTHFHVVDRPFNLRVHARDGLSIGAKVVFTDAFERIAVLELEAPIGGKALELATSAPVIGSEVVAIGVPLDFGTREDRFPAHRRGVVADRDDELLSIDALVGMNYTGGPLLDCQGHVVGLLIPPPSGRAVWESPMGHAVPVGKIREARASVGKTPPRSPTNIVLGFASAFAAQFERGRGFVGATLGVPILFLDQLEFLPRFGVFAYVPANSSDIRLPIGRTDTARITGDLRIGYRIPLVSAPASVSLVPSIGAGWNWEYTEEKNYNLVLDNPTCMNQATPCSFRMNENTKESWTHAGALSVGLGVHVHVMTFGYELRVLPSPDVKFIHQVSLGISTF</sequence>
<reference evidence="2 3" key="1">
    <citation type="submission" date="2022-11" db="EMBL/GenBank/DDBJ databases">
        <title>Minimal conservation of predation-associated metabolite biosynthetic gene clusters underscores biosynthetic potential of Myxococcota including descriptions for ten novel species: Archangium lansinium sp. nov., Myxococcus landrumus sp. nov., Nannocystis bai.</title>
        <authorList>
            <person name="Ahearne A."/>
            <person name="Stevens C."/>
            <person name="Dowd S."/>
        </authorList>
    </citation>
    <scope>NUCLEOTIDE SEQUENCE [LARGE SCALE GENOMIC DNA]</scope>
    <source>
        <strain evidence="2 3">RJM3</strain>
    </source>
</reference>
<name>A0ABT5F1X0_9BACT</name>
<feature type="chain" id="PRO_5046743264" evidence="1">
    <location>
        <begin position="22"/>
        <end position="412"/>
    </location>
</feature>
<organism evidence="2 3">
    <name type="scientific">Polyangium mundeleinium</name>
    <dbReference type="NCBI Taxonomy" id="2995306"/>
    <lineage>
        <taxon>Bacteria</taxon>
        <taxon>Pseudomonadati</taxon>
        <taxon>Myxococcota</taxon>
        <taxon>Polyangia</taxon>
        <taxon>Polyangiales</taxon>
        <taxon>Polyangiaceae</taxon>
        <taxon>Polyangium</taxon>
    </lineage>
</organism>
<evidence type="ECO:0000256" key="1">
    <source>
        <dbReference type="SAM" id="SignalP"/>
    </source>
</evidence>
<dbReference type="EMBL" id="JAQNDO010000001">
    <property type="protein sequence ID" value="MDC0747594.1"/>
    <property type="molecule type" value="Genomic_DNA"/>
</dbReference>
<proteinExistence type="predicted"/>
<dbReference type="SUPFAM" id="SSF50494">
    <property type="entry name" value="Trypsin-like serine proteases"/>
    <property type="match status" value="1"/>
</dbReference>
<keyword evidence="3" id="KW-1185">Reference proteome</keyword>
<dbReference type="GO" id="GO:0008233">
    <property type="term" value="F:peptidase activity"/>
    <property type="evidence" value="ECO:0007669"/>
    <property type="project" value="UniProtKB-KW"/>
</dbReference>